<sequence>MQRAKIHSEDQMIKVVSFDLWNTLLSGTNSEASENFRCEKMREVFLRRGYDISSGRINDAIKKAWDYFNLEWLNKYYTLQTSMAVEVILSELSLNADEVLRKEILLIMQKNLIQSDNRVIEGMRELVLELKDKYTLAIISDAGFTPGRYLREVIKNIGLYDAFSIYAFSDEVGVSKPHKKIFEYVLNSVGAEPEEGVHIGDIPATDIKGANDIGMKSVHFYKETYLFKDSEKNSPSFSTDSPEGILNYIRGL</sequence>
<evidence type="ECO:0000256" key="2">
    <source>
        <dbReference type="ARBA" id="ARBA00022723"/>
    </source>
</evidence>
<dbReference type="InterPro" id="IPR023214">
    <property type="entry name" value="HAD_sf"/>
</dbReference>
<evidence type="ECO:0008006" key="7">
    <source>
        <dbReference type="Google" id="ProtNLM"/>
    </source>
</evidence>
<organism evidence="5 6">
    <name type="scientific">candidate division WOR-3 bacterium</name>
    <dbReference type="NCBI Taxonomy" id="2052148"/>
    <lineage>
        <taxon>Bacteria</taxon>
        <taxon>Bacteria division WOR-3</taxon>
    </lineage>
</organism>
<keyword evidence="3" id="KW-0378">Hydrolase</keyword>
<dbReference type="EMBL" id="DMZY01000032">
    <property type="protein sequence ID" value="HAV91754.1"/>
    <property type="molecule type" value="Genomic_DNA"/>
</dbReference>
<dbReference type="InterPro" id="IPR006439">
    <property type="entry name" value="HAD-SF_hydro_IA"/>
</dbReference>
<dbReference type="NCBIfam" id="TIGR01549">
    <property type="entry name" value="HAD-SF-IA-v1"/>
    <property type="match status" value="1"/>
</dbReference>
<accession>A0A350H888</accession>
<dbReference type="AlphaFoldDB" id="A0A350H888"/>
<evidence type="ECO:0000313" key="6">
    <source>
        <dbReference type="Proteomes" id="UP000264062"/>
    </source>
</evidence>
<dbReference type="InterPro" id="IPR051400">
    <property type="entry name" value="HAD-like_hydrolase"/>
</dbReference>
<evidence type="ECO:0000256" key="3">
    <source>
        <dbReference type="ARBA" id="ARBA00022801"/>
    </source>
</evidence>
<dbReference type="GO" id="GO:0046872">
    <property type="term" value="F:metal ion binding"/>
    <property type="evidence" value="ECO:0007669"/>
    <property type="project" value="UniProtKB-KW"/>
</dbReference>
<gene>
    <name evidence="5" type="ORF">DCW38_01040</name>
</gene>
<dbReference type="NCBIfam" id="TIGR01509">
    <property type="entry name" value="HAD-SF-IA-v3"/>
    <property type="match status" value="1"/>
</dbReference>
<comment type="caution">
    <text evidence="5">The sequence shown here is derived from an EMBL/GenBank/DDBJ whole genome shotgun (WGS) entry which is preliminary data.</text>
</comment>
<dbReference type="PANTHER" id="PTHR46470">
    <property type="entry name" value="N-ACYLNEURAMINATE-9-PHOSPHATASE"/>
    <property type="match status" value="1"/>
</dbReference>
<dbReference type="Proteomes" id="UP000264062">
    <property type="component" value="Unassembled WGS sequence"/>
</dbReference>
<dbReference type="SUPFAM" id="SSF56784">
    <property type="entry name" value="HAD-like"/>
    <property type="match status" value="1"/>
</dbReference>
<dbReference type="Gene3D" id="3.40.50.1000">
    <property type="entry name" value="HAD superfamily/HAD-like"/>
    <property type="match status" value="1"/>
</dbReference>
<dbReference type="InterPro" id="IPR036412">
    <property type="entry name" value="HAD-like_sf"/>
</dbReference>
<name>A0A350H888_UNCW3</name>
<dbReference type="Gene3D" id="1.10.150.400">
    <property type="match status" value="1"/>
</dbReference>
<comment type="cofactor">
    <cofactor evidence="1">
        <name>Mg(2+)</name>
        <dbReference type="ChEBI" id="CHEBI:18420"/>
    </cofactor>
</comment>
<dbReference type="Pfam" id="PF00702">
    <property type="entry name" value="Hydrolase"/>
    <property type="match status" value="1"/>
</dbReference>
<dbReference type="PANTHER" id="PTHR46470:SF2">
    <property type="entry name" value="GLYCERALDEHYDE 3-PHOSPHATE PHOSPHATASE"/>
    <property type="match status" value="1"/>
</dbReference>
<evidence type="ECO:0000256" key="4">
    <source>
        <dbReference type="ARBA" id="ARBA00022842"/>
    </source>
</evidence>
<keyword evidence="4" id="KW-0460">Magnesium</keyword>
<evidence type="ECO:0000256" key="1">
    <source>
        <dbReference type="ARBA" id="ARBA00001946"/>
    </source>
</evidence>
<dbReference type="GO" id="GO:0016791">
    <property type="term" value="F:phosphatase activity"/>
    <property type="evidence" value="ECO:0007669"/>
    <property type="project" value="TreeGrafter"/>
</dbReference>
<keyword evidence="2" id="KW-0479">Metal-binding</keyword>
<proteinExistence type="predicted"/>
<protein>
    <recommendedName>
        <fullName evidence="7">HAD family hydrolase</fullName>
    </recommendedName>
</protein>
<evidence type="ECO:0000313" key="5">
    <source>
        <dbReference type="EMBL" id="HAV91754.1"/>
    </source>
</evidence>
<dbReference type="GO" id="GO:0044281">
    <property type="term" value="P:small molecule metabolic process"/>
    <property type="evidence" value="ECO:0007669"/>
    <property type="project" value="UniProtKB-ARBA"/>
</dbReference>
<reference evidence="5 6" key="1">
    <citation type="journal article" date="2018" name="Nat. Biotechnol.">
        <title>A standardized bacterial taxonomy based on genome phylogeny substantially revises the tree of life.</title>
        <authorList>
            <person name="Parks D.H."/>
            <person name="Chuvochina M."/>
            <person name="Waite D.W."/>
            <person name="Rinke C."/>
            <person name="Skarshewski A."/>
            <person name="Chaumeil P.A."/>
            <person name="Hugenholtz P."/>
        </authorList>
    </citation>
    <scope>NUCLEOTIDE SEQUENCE [LARGE SCALE GENOMIC DNA]</scope>
    <source>
        <strain evidence="5">UBA9956</strain>
    </source>
</reference>
<dbReference type="SFLD" id="SFLDG01129">
    <property type="entry name" value="C1.5:_HAD__Beta-PGM__Phosphata"/>
    <property type="match status" value="1"/>
</dbReference>
<dbReference type="SFLD" id="SFLDS00003">
    <property type="entry name" value="Haloacid_Dehalogenase"/>
    <property type="match status" value="1"/>
</dbReference>